<proteinExistence type="predicted"/>
<dbReference type="AlphaFoldDB" id="A0A0L6UNG0"/>
<gene>
    <name evidence="1" type="ORF">VP01_461g5</name>
</gene>
<dbReference type="EMBL" id="LAVV01009746">
    <property type="protein sequence ID" value="KNZ50066.1"/>
    <property type="molecule type" value="Genomic_DNA"/>
</dbReference>
<protein>
    <submittedName>
        <fullName evidence="1">Uncharacterized protein</fullName>
    </submittedName>
</protein>
<sequence length="84" mass="10039">MDLELVAASFWGVHPVFHMSLLWKPDLIDSRQPHPPDTIIIDQNLKWDNWEPVKNLKNCKALVSQFDAWFPNTARKHRQHQRKR</sequence>
<evidence type="ECO:0000313" key="1">
    <source>
        <dbReference type="EMBL" id="KNZ50066.1"/>
    </source>
</evidence>
<organism evidence="1 2">
    <name type="scientific">Puccinia sorghi</name>
    <dbReference type="NCBI Taxonomy" id="27349"/>
    <lineage>
        <taxon>Eukaryota</taxon>
        <taxon>Fungi</taxon>
        <taxon>Dikarya</taxon>
        <taxon>Basidiomycota</taxon>
        <taxon>Pucciniomycotina</taxon>
        <taxon>Pucciniomycetes</taxon>
        <taxon>Pucciniales</taxon>
        <taxon>Pucciniaceae</taxon>
        <taxon>Puccinia</taxon>
    </lineage>
</organism>
<keyword evidence="2" id="KW-1185">Reference proteome</keyword>
<name>A0A0L6UNG0_9BASI</name>
<dbReference type="Proteomes" id="UP000037035">
    <property type="component" value="Unassembled WGS sequence"/>
</dbReference>
<comment type="caution">
    <text evidence="1">The sequence shown here is derived from an EMBL/GenBank/DDBJ whole genome shotgun (WGS) entry which is preliminary data.</text>
</comment>
<dbReference type="VEuPathDB" id="FungiDB:VP01_461g5"/>
<reference evidence="1 2" key="1">
    <citation type="submission" date="2015-08" db="EMBL/GenBank/DDBJ databases">
        <title>Next Generation Sequencing and Analysis of the Genome of Puccinia sorghi L Schw, the Causal Agent of Maize Common Rust.</title>
        <authorList>
            <person name="Rochi L."/>
            <person name="Burguener G."/>
            <person name="Darino M."/>
            <person name="Turjanski A."/>
            <person name="Kreff E."/>
            <person name="Dieguez M.J."/>
            <person name="Sacco F."/>
        </authorList>
    </citation>
    <scope>NUCLEOTIDE SEQUENCE [LARGE SCALE GENOMIC DNA]</scope>
    <source>
        <strain evidence="1 2">RO10H11247</strain>
    </source>
</reference>
<accession>A0A0L6UNG0</accession>
<evidence type="ECO:0000313" key="2">
    <source>
        <dbReference type="Proteomes" id="UP000037035"/>
    </source>
</evidence>